<keyword evidence="1" id="KW-0472">Membrane</keyword>
<dbReference type="AlphaFoldDB" id="K6XZQ7"/>
<gene>
    <name evidence="2" type="ORF">GARC_0164</name>
</gene>
<name>K6XZQ7_9ALTE</name>
<evidence type="ECO:0000313" key="3">
    <source>
        <dbReference type="Proteomes" id="UP000006327"/>
    </source>
</evidence>
<dbReference type="eggNOG" id="COG1721">
    <property type="taxonomic scope" value="Bacteria"/>
</dbReference>
<keyword evidence="1" id="KW-0812">Transmembrane</keyword>
<dbReference type="RefSeq" id="WP_007615691.1">
    <property type="nucleotide sequence ID" value="NZ_BAEO01000004.1"/>
</dbReference>
<organism evidence="2 3">
    <name type="scientific">Paraglaciecola arctica BSs20135</name>
    <dbReference type="NCBI Taxonomy" id="493475"/>
    <lineage>
        <taxon>Bacteria</taxon>
        <taxon>Pseudomonadati</taxon>
        <taxon>Pseudomonadota</taxon>
        <taxon>Gammaproteobacteria</taxon>
        <taxon>Alteromonadales</taxon>
        <taxon>Alteromonadaceae</taxon>
        <taxon>Paraglaciecola</taxon>
    </lineage>
</organism>
<dbReference type="PANTHER" id="PTHR34351">
    <property type="entry name" value="SLR1927 PROTEIN-RELATED"/>
    <property type="match status" value="1"/>
</dbReference>
<feature type="transmembrane region" description="Helical" evidence="1">
    <location>
        <begin position="58"/>
        <end position="81"/>
    </location>
</feature>
<comment type="caution">
    <text evidence="2">The sequence shown here is derived from an EMBL/GenBank/DDBJ whole genome shotgun (WGS) entry which is preliminary data.</text>
</comment>
<evidence type="ECO:0000313" key="2">
    <source>
        <dbReference type="EMBL" id="GAC17146.1"/>
    </source>
</evidence>
<dbReference type="PANTHER" id="PTHR34351:SF1">
    <property type="entry name" value="SLR1927 PROTEIN"/>
    <property type="match status" value="1"/>
</dbReference>
<proteinExistence type="predicted"/>
<dbReference type="EMBL" id="BAEO01000004">
    <property type="protein sequence ID" value="GAC17146.1"/>
    <property type="molecule type" value="Genomic_DNA"/>
</dbReference>
<dbReference type="Proteomes" id="UP000006327">
    <property type="component" value="Unassembled WGS sequence"/>
</dbReference>
<protein>
    <submittedName>
        <fullName evidence="2">Uncharacterized protein</fullName>
    </submittedName>
</protein>
<evidence type="ECO:0000256" key="1">
    <source>
        <dbReference type="SAM" id="Phobius"/>
    </source>
</evidence>
<keyword evidence="1" id="KW-1133">Transmembrane helix</keyword>
<sequence>MTVLQSYWNKWLNKRIPAATQHHLNHHNIFIFPAKFGLLFLSLCVLLFLLGTNYQNNLMLLLCYFLLAIFLVTLLASYINFARIHLQIGKCPEVFVDDNLHIPLWLNANIDGTSPANGLLHFKFQAIKKQSNKKAKAQHIQSSTLIDADAFTNPINLSQKCHQRGKLTLSRVTVESFYPLGLYRCWTHLAFSHQITVFPKPIPCEIQLHVSDHTSAKKSGEMANEQAGHDDFSHLKTYQIGEPLNHVAWKQLAKGRGMVSKQFSSIGNHIGWLKLSANYTNKTLPHPSQELATALEQELSELCYQVIELSRTQRTFGLDLGAQCIAPNSGNGHRVACLDALAYFPKWGDEDV</sequence>
<keyword evidence="3" id="KW-1185">Reference proteome</keyword>
<dbReference type="STRING" id="493475.GARC_0164"/>
<feature type="transmembrane region" description="Helical" evidence="1">
    <location>
        <begin position="29"/>
        <end position="51"/>
    </location>
</feature>
<reference evidence="2 3" key="1">
    <citation type="journal article" date="2017" name="Antonie Van Leeuwenhoek">
        <title>Rhizobium rhizosphaerae sp. nov., a novel species isolated from rice rhizosphere.</title>
        <authorList>
            <person name="Zhao J.J."/>
            <person name="Zhang J."/>
            <person name="Zhang R.J."/>
            <person name="Zhang C.W."/>
            <person name="Yin H.Q."/>
            <person name="Zhang X.X."/>
        </authorList>
    </citation>
    <scope>NUCLEOTIDE SEQUENCE [LARGE SCALE GENOMIC DNA]</scope>
    <source>
        <strain evidence="2 3">BSs20135</strain>
    </source>
</reference>
<accession>K6XZQ7</accession>
<dbReference type="OrthoDB" id="5298497at2"/>